<dbReference type="GO" id="GO:0003677">
    <property type="term" value="F:DNA binding"/>
    <property type="evidence" value="ECO:0007669"/>
    <property type="project" value="UniProtKB-KW"/>
</dbReference>
<dbReference type="InterPro" id="IPR034151">
    <property type="entry name" value="TOPRIM_DnaG_bac"/>
</dbReference>
<evidence type="ECO:0000256" key="4">
    <source>
        <dbReference type="ARBA" id="ARBA00022695"/>
    </source>
</evidence>
<dbReference type="GO" id="GO:0006269">
    <property type="term" value="P:DNA replication, synthesis of primer"/>
    <property type="evidence" value="ECO:0007669"/>
    <property type="project" value="UniProtKB-UniRule"/>
</dbReference>
<dbReference type="GO" id="GO:0000428">
    <property type="term" value="C:DNA-directed RNA polymerase complex"/>
    <property type="evidence" value="ECO:0007669"/>
    <property type="project" value="UniProtKB-KW"/>
</dbReference>
<proteinExistence type="inferred from homology"/>
<keyword evidence="2 12" id="KW-0639">Primosome</keyword>
<dbReference type="InterPro" id="IPR019475">
    <property type="entry name" value="DNA_primase_DnaB-bd"/>
</dbReference>
<dbReference type="InterPro" id="IPR006171">
    <property type="entry name" value="TOPRIM_dom"/>
</dbReference>
<evidence type="ECO:0000256" key="14">
    <source>
        <dbReference type="PIRSR" id="PIRSR002811-1"/>
    </source>
</evidence>
<dbReference type="Pfam" id="PF01807">
    <property type="entry name" value="Zn_ribbon_DnaG"/>
    <property type="match status" value="1"/>
</dbReference>
<dbReference type="RefSeq" id="WP_131849449.1">
    <property type="nucleotide sequence ID" value="NZ_SLXV01000035.1"/>
</dbReference>
<comment type="cofactor">
    <cofactor evidence="12 13 14">
        <name>Zn(2+)</name>
        <dbReference type="ChEBI" id="CHEBI:29105"/>
    </cofactor>
    <text evidence="12 13 14">Binds 1 zinc ion per monomer.</text>
</comment>
<dbReference type="InterPro" id="IPR036977">
    <property type="entry name" value="DNA_primase_Znf_CHC2"/>
</dbReference>
<evidence type="ECO:0000259" key="15">
    <source>
        <dbReference type="PROSITE" id="PS50880"/>
    </source>
</evidence>
<dbReference type="InterPro" id="IPR013264">
    <property type="entry name" value="DNAG_N"/>
</dbReference>
<dbReference type="GO" id="GO:0008270">
    <property type="term" value="F:zinc ion binding"/>
    <property type="evidence" value="ECO:0007669"/>
    <property type="project" value="UniProtKB-UniRule"/>
</dbReference>
<evidence type="ECO:0000313" key="16">
    <source>
        <dbReference type="EMBL" id="TCP65121.1"/>
    </source>
</evidence>
<dbReference type="Pfam" id="PF13155">
    <property type="entry name" value="Toprim_2"/>
    <property type="match status" value="1"/>
</dbReference>
<dbReference type="PROSITE" id="PS50880">
    <property type="entry name" value="TOPRIM"/>
    <property type="match status" value="1"/>
</dbReference>
<comment type="caution">
    <text evidence="16">The sequence shown here is derived from an EMBL/GenBank/DDBJ whole genome shotgun (WGS) entry which is preliminary data.</text>
</comment>
<comment type="similarity">
    <text evidence="12 13">Belongs to the DnaG primase family.</text>
</comment>
<gene>
    <name evidence="12" type="primary">dnaG</name>
    <name evidence="16" type="ORF">EDD57_13526</name>
</gene>
<dbReference type="GO" id="GO:0005737">
    <property type="term" value="C:cytoplasm"/>
    <property type="evidence" value="ECO:0007669"/>
    <property type="project" value="TreeGrafter"/>
</dbReference>
<dbReference type="EC" id="2.7.7.101" evidence="12"/>
<dbReference type="Proteomes" id="UP000294746">
    <property type="component" value="Unassembled WGS sequence"/>
</dbReference>
<dbReference type="OrthoDB" id="9803773at2"/>
<evidence type="ECO:0000256" key="2">
    <source>
        <dbReference type="ARBA" id="ARBA00022515"/>
    </source>
</evidence>
<evidence type="ECO:0000256" key="3">
    <source>
        <dbReference type="ARBA" id="ARBA00022679"/>
    </source>
</evidence>
<keyword evidence="9" id="KW-0460">Magnesium</keyword>
<dbReference type="EMBL" id="SLXV01000035">
    <property type="protein sequence ID" value="TCP65121.1"/>
    <property type="molecule type" value="Genomic_DNA"/>
</dbReference>
<dbReference type="GO" id="GO:1990077">
    <property type="term" value="C:primosome complex"/>
    <property type="evidence" value="ECO:0007669"/>
    <property type="project" value="UniProtKB-KW"/>
</dbReference>
<protein>
    <recommendedName>
        <fullName evidence="12 13">DNA primase</fullName>
        <ecNumber evidence="12">2.7.7.101</ecNumber>
    </recommendedName>
</protein>
<keyword evidence="4 12" id="KW-0548">Nucleotidyltransferase</keyword>
<comment type="subunit">
    <text evidence="12">Monomer. Interacts with DnaB.</text>
</comment>
<dbReference type="Pfam" id="PF10410">
    <property type="entry name" value="DnaB_bind"/>
    <property type="match status" value="1"/>
</dbReference>
<evidence type="ECO:0000256" key="8">
    <source>
        <dbReference type="ARBA" id="ARBA00022833"/>
    </source>
</evidence>
<dbReference type="SUPFAM" id="SSF48024">
    <property type="entry name" value="N-terminal domain of DnaB helicase"/>
    <property type="match status" value="1"/>
</dbReference>
<dbReference type="InterPro" id="IPR006295">
    <property type="entry name" value="DNA_primase_DnaG"/>
</dbReference>
<dbReference type="FunFam" id="3.90.580.10:FF:000001">
    <property type="entry name" value="DNA primase"/>
    <property type="match status" value="1"/>
</dbReference>
<dbReference type="AlphaFoldDB" id="A0A4R2RYN6"/>
<dbReference type="InterPro" id="IPR016136">
    <property type="entry name" value="DNA_helicase_N/primase_C"/>
</dbReference>
<dbReference type="InterPro" id="IPR002694">
    <property type="entry name" value="Znf_CHC2"/>
</dbReference>
<comment type="function">
    <text evidence="12 13">RNA polymerase that catalyzes the synthesis of short RNA molecules used as primers for DNA polymerase during DNA replication.</text>
</comment>
<evidence type="ECO:0000256" key="1">
    <source>
        <dbReference type="ARBA" id="ARBA00022478"/>
    </source>
</evidence>
<dbReference type="PIRSF" id="PIRSF002811">
    <property type="entry name" value="DnaG"/>
    <property type="match status" value="1"/>
</dbReference>
<evidence type="ECO:0000256" key="7">
    <source>
        <dbReference type="ARBA" id="ARBA00022771"/>
    </source>
</evidence>
<comment type="domain">
    <text evidence="12">Contains an N-terminal zinc-binding domain, a central core domain that contains the primase activity, and a C-terminal DnaB-binding domain.</text>
</comment>
<sequence>MGRRISDEVINQIRRHFDIVDVVGKYVQLKKSGRNYFGLCPFHSEKTPSFSVAADKQIYHCFGCGAGGDSIKFIMDVEQLTFLEAVERLAEEAGISLPNEVRELTPEEVERDTLYKILDLSAKLYHHVLMNTSQGNDGKAYLARRRVNPETAQAFQLGFAPRSYDFLLSFLTKRGYATSLIEKAGLIKKNDSQGTYRDRFYGRLMFPIHDSKGRVIAFGARSFEENEQAKYLNSPETGLFHKRKQLYNLHRAKSSIRKEQNIVLAEGYMDVIMMWQEGVHAGVATLGTALSEDQVKVIKQHTKSIIICYDSDNAGQNAALKALELMRPHELMVRVVPLPIGFDPDDYIRRFGGNSFQKEMIAGALSSTSFQLERAKKDFRLQDEVERLSYIRKAVEMISDLPIAIEQDHYLRKLAEEFQISMEALKEEQRHIRFRKKKQAWGDKEAGKWNNGYKEDSRMVPRKLRSYHPIERAEMHLLAHMMRDRSVCDWVQDHLGADFQTEVHTALVAHLYSYYAEGHPANLGQFLHSLTEPSFIHKATEIAMMDIPEEVSEEALKDYINQVKQVPLEREWNKNQKLVKQIERAGEPMKAAQLGQELIEQLRQKKKMR</sequence>
<accession>A0A4R2RYN6</accession>
<dbReference type="SMART" id="SM00493">
    <property type="entry name" value="TOPRIM"/>
    <property type="match status" value="1"/>
</dbReference>
<keyword evidence="11 12" id="KW-0804">Transcription</keyword>
<dbReference type="PANTHER" id="PTHR30313:SF2">
    <property type="entry name" value="DNA PRIMASE"/>
    <property type="match status" value="1"/>
</dbReference>
<evidence type="ECO:0000256" key="10">
    <source>
        <dbReference type="ARBA" id="ARBA00023125"/>
    </source>
</evidence>
<dbReference type="SUPFAM" id="SSF56731">
    <property type="entry name" value="DNA primase core"/>
    <property type="match status" value="1"/>
</dbReference>
<dbReference type="Gene3D" id="1.10.860.10">
    <property type="entry name" value="DNAb Helicase, Chain A"/>
    <property type="match status" value="1"/>
</dbReference>
<dbReference type="InterPro" id="IPR036185">
    <property type="entry name" value="DNA_heli_DnaB-like_N_sf"/>
</dbReference>
<keyword evidence="17" id="KW-1185">Reference proteome</keyword>
<dbReference type="Gene3D" id="3.40.1360.10">
    <property type="match status" value="1"/>
</dbReference>
<keyword evidence="3 12" id="KW-0808">Transferase</keyword>
<dbReference type="PANTHER" id="PTHR30313">
    <property type="entry name" value="DNA PRIMASE"/>
    <property type="match status" value="1"/>
</dbReference>
<evidence type="ECO:0000256" key="13">
    <source>
        <dbReference type="PIRNR" id="PIRNR002811"/>
    </source>
</evidence>
<dbReference type="InterPro" id="IPR037068">
    <property type="entry name" value="DNA_primase_core_N_sf"/>
</dbReference>
<feature type="domain" description="Toprim" evidence="15">
    <location>
        <begin position="260"/>
        <end position="341"/>
    </location>
</feature>
<evidence type="ECO:0000256" key="11">
    <source>
        <dbReference type="ARBA" id="ARBA00023163"/>
    </source>
</evidence>
<evidence type="ECO:0000256" key="6">
    <source>
        <dbReference type="ARBA" id="ARBA00022723"/>
    </source>
</evidence>
<evidence type="ECO:0000256" key="9">
    <source>
        <dbReference type="ARBA" id="ARBA00022842"/>
    </source>
</evidence>
<name>A0A4R2RYN6_9BACL</name>
<keyword evidence="8 12" id="KW-0862">Zinc</keyword>
<dbReference type="Gene3D" id="3.90.980.10">
    <property type="entry name" value="DNA primase, catalytic core, N-terminal domain"/>
    <property type="match status" value="1"/>
</dbReference>
<evidence type="ECO:0000256" key="12">
    <source>
        <dbReference type="HAMAP-Rule" id="MF_00974"/>
    </source>
</evidence>
<keyword evidence="7 12" id="KW-0863">Zinc-finger</keyword>
<dbReference type="Gene3D" id="3.90.580.10">
    <property type="entry name" value="Zinc finger, CHC2-type domain"/>
    <property type="match status" value="1"/>
</dbReference>
<comment type="catalytic activity">
    <reaction evidence="12">
        <text>ssDNA + n NTP = ssDNA/pppN(pN)n-1 hybrid + (n-1) diphosphate.</text>
        <dbReference type="EC" id="2.7.7.101"/>
    </reaction>
</comment>
<dbReference type="InterPro" id="IPR050219">
    <property type="entry name" value="DnaG_primase"/>
</dbReference>
<evidence type="ECO:0000256" key="5">
    <source>
        <dbReference type="ARBA" id="ARBA00022705"/>
    </source>
</evidence>
<dbReference type="SUPFAM" id="SSF57783">
    <property type="entry name" value="Zinc beta-ribbon"/>
    <property type="match status" value="1"/>
</dbReference>
<feature type="zinc finger region" description="CHC2-type" evidence="12 14">
    <location>
        <begin position="40"/>
        <end position="64"/>
    </location>
</feature>
<keyword evidence="10 12" id="KW-0238">DNA-binding</keyword>
<evidence type="ECO:0000313" key="17">
    <source>
        <dbReference type="Proteomes" id="UP000294746"/>
    </source>
</evidence>
<dbReference type="GO" id="GO:0003899">
    <property type="term" value="F:DNA-directed RNA polymerase activity"/>
    <property type="evidence" value="ECO:0007669"/>
    <property type="project" value="UniProtKB-UniRule"/>
</dbReference>
<reference evidence="16 17" key="1">
    <citation type="submission" date="2019-03" db="EMBL/GenBank/DDBJ databases">
        <title>Genomic Encyclopedia of Type Strains, Phase IV (KMG-IV): sequencing the most valuable type-strain genomes for metagenomic binning, comparative biology and taxonomic classification.</title>
        <authorList>
            <person name="Goeker M."/>
        </authorList>
    </citation>
    <scope>NUCLEOTIDE SEQUENCE [LARGE SCALE GENOMIC DNA]</scope>
    <source>
        <strain evidence="16 17">DSM 46831</strain>
    </source>
</reference>
<dbReference type="GO" id="GO:0005524">
    <property type="term" value="F:ATP binding"/>
    <property type="evidence" value="ECO:0007669"/>
    <property type="project" value="InterPro"/>
</dbReference>
<dbReference type="InterPro" id="IPR030846">
    <property type="entry name" value="DnaG_bac"/>
</dbReference>
<dbReference type="HAMAP" id="MF_00974">
    <property type="entry name" value="DNA_primase_DnaG"/>
    <property type="match status" value="1"/>
</dbReference>
<dbReference type="SMART" id="SM00400">
    <property type="entry name" value="ZnF_CHCC"/>
    <property type="match status" value="1"/>
</dbReference>
<keyword evidence="6 12" id="KW-0479">Metal-binding</keyword>
<keyword evidence="5 12" id="KW-0235">DNA replication</keyword>
<dbReference type="CDD" id="cd03364">
    <property type="entry name" value="TOPRIM_DnaG_primases"/>
    <property type="match status" value="1"/>
</dbReference>
<keyword evidence="1 12" id="KW-0240">DNA-directed RNA polymerase</keyword>
<dbReference type="NCBIfam" id="TIGR01391">
    <property type="entry name" value="dnaG"/>
    <property type="match status" value="1"/>
</dbReference>
<dbReference type="Pfam" id="PF08275">
    <property type="entry name" value="DNAG_N"/>
    <property type="match status" value="1"/>
</dbReference>
<organism evidence="16 17">
    <name type="scientific">Baia soyae</name>
    <dbReference type="NCBI Taxonomy" id="1544746"/>
    <lineage>
        <taxon>Bacteria</taxon>
        <taxon>Bacillati</taxon>
        <taxon>Bacillota</taxon>
        <taxon>Bacilli</taxon>
        <taxon>Bacillales</taxon>
        <taxon>Thermoactinomycetaceae</taxon>
        <taxon>Baia</taxon>
    </lineage>
</organism>
<dbReference type="GO" id="GO:0003678">
    <property type="term" value="F:DNA helicase activity"/>
    <property type="evidence" value="ECO:0007669"/>
    <property type="project" value="InterPro"/>
</dbReference>